<keyword evidence="1" id="KW-0812">Transmembrane</keyword>
<dbReference type="InterPro" id="IPR052276">
    <property type="entry name" value="Diphthamide-biosynth_chaperone"/>
</dbReference>
<name>A0A9W7YFK3_9FUNG</name>
<dbReference type="PANTHER" id="PTHR44240:SF10">
    <property type="entry name" value="J DOMAIN-CONTAINING PROTEIN"/>
    <property type="match status" value="1"/>
</dbReference>
<sequence length="320" mass="35044">MPSFAAIPCASRTGLRRPWGHACRGAWARQVRLGHGRPAPDGASAYAALGIGERSTAAEAKAQYFRICRQLHPDARAAEQAQVPSLLLGVSQTQWQAMGAAQRQAAVRDRFLAAREAYETLSTPSARQRYHAQSARQAAAAAAARAYDPWAEERPAFSQRPQTEDQARRERMVVWGMFGFVGIMLVVVGAQQLLVHEDRLRHYGAEHLQSMRMLDTARGRALEKWREVPPDGIHEFEACRLRCARDMAATGAPLVHQGEFHQLWPHGVGLGLIALLGDSQLCGVESRRRVATDAALADARPATQQALAGDCVVGRYNSPS</sequence>
<dbReference type="Gene3D" id="1.10.287.110">
    <property type="entry name" value="DnaJ domain"/>
    <property type="match status" value="1"/>
</dbReference>
<dbReference type="SUPFAM" id="SSF46565">
    <property type="entry name" value="Chaperone J-domain"/>
    <property type="match status" value="1"/>
</dbReference>
<dbReference type="PANTHER" id="PTHR44240">
    <property type="entry name" value="DNAJ DOMAIN (PROKARYOTIC HEAT SHOCK PROTEIN)-RELATED"/>
    <property type="match status" value="1"/>
</dbReference>
<dbReference type="InterPro" id="IPR036869">
    <property type="entry name" value="J_dom_sf"/>
</dbReference>
<dbReference type="AlphaFoldDB" id="A0A9W7YFK3"/>
<evidence type="ECO:0000313" key="4">
    <source>
        <dbReference type="Proteomes" id="UP001143981"/>
    </source>
</evidence>
<organism evidence="3 4">
    <name type="scientific">Coemansia biformis</name>
    <dbReference type="NCBI Taxonomy" id="1286918"/>
    <lineage>
        <taxon>Eukaryota</taxon>
        <taxon>Fungi</taxon>
        <taxon>Fungi incertae sedis</taxon>
        <taxon>Zoopagomycota</taxon>
        <taxon>Kickxellomycotina</taxon>
        <taxon>Kickxellomycetes</taxon>
        <taxon>Kickxellales</taxon>
        <taxon>Kickxellaceae</taxon>
        <taxon>Coemansia</taxon>
    </lineage>
</organism>
<keyword evidence="4" id="KW-1185">Reference proteome</keyword>
<protein>
    <recommendedName>
        <fullName evidence="2">J domain-containing protein</fullName>
    </recommendedName>
</protein>
<keyword evidence="1" id="KW-0472">Membrane</keyword>
<evidence type="ECO:0000259" key="2">
    <source>
        <dbReference type="PROSITE" id="PS50076"/>
    </source>
</evidence>
<accession>A0A9W7YFK3</accession>
<feature type="domain" description="J" evidence="2">
    <location>
        <begin position="44"/>
        <end position="134"/>
    </location>
</feature>
<reference evidence="3" key="1">
    <citation type="submission" date="2022-07" db="EMBL/GenBank/DDBJ databases">
        <title>Phylogenomic reconstructions and comparative analyses of Kickxellomycotina fungi.</title>
        <authorList>
            <person name="Reynolds N.K."/>
            <person name="Stajich J.E."/>
            <person name="Barry K."/>
            <person name="Grigoriev I.V."/>
            <person name="Crous P."/>
            <person name="Smith M.E."/>
        </authorList>
    </citation>
    <scope>NUCLEOTIDE SEQUENCE</scope>
    <source>
        <strain evidence="3">BCRC 34381</strain>
    </source>
</reference>
<gene>
    <name evidence="3" type="ORF">LPJ61_001886</name>
</gene>
<comment type="caution">
    <text evidence="3">The sequence shown here is derived from an EMBL/GenBank/DDBJ whole genome shotgun (WGS) entry which is preliminary data.</text>
</comment>
<proteinExistence type="predicted"/>
<dbReference type="PRINTS" id="PR00625">
    <property type="entry name" value="JDOMAIN"/>
</dbReference>
<evidence type="ECO:0000256" key="1">
    <source>
        <dbReference type="SAM" id="Phobius"/>
    </source>
</evidence>
<dbReference type="PROSITE" id="PS50076">
    <property type="entry name" value="DNAJ_2"/>
    <property type="match status" value="1"/>
</dbReference>
<dbReference type="Proteomes" id="UP001143981">
    <property type="component" value="Unassembled WGS sequence"/>
</dbReference>
<feature type="transmembrane region" description="Helical" evidence="1">
    <location>
        <begin position="172"/>
        <end position="195"/>
    </location>
</feature>
<keyword evidence="1" id="KW-1133">Transmembrane helix</keyword>
<dbReference type="EMBL" id="JANBOI010000195">
    <property type="protein sequence ID" value="KAJ1732796.1"/>
    <property type="molecule type" value="Genomic_DNA"/>
</dbReference>
<dbReference type="CDD" id="cd06257">
    <property type="entry name" value="DnaJ"/>
    <property type="match status" value="1"/>
</dbReference>
<dbReference type="InterPro" id="IPR001623">
    <property type="entry name" value="DnaJ_domain"/>
</dbReference>
<evidence type="ECO:0000313" key="3">
    <source>
        <dbReference type="EMBL" id="KAJ1732796.1"/>
    </source>
</evidence>
<dbReference type="OrthoDB" id="10250354at2759"/>